<dbReference type="Proteomes" id="UP000290365">
    <property type="component" value="Chromosome"/>
</dbReference>
<dbReference type="AlphaFoldDB" id="A0A4P6K202"/>
<dbReference type="InterPro" id="IPR027417">
    <property type="entry name" value="P-loop_NTPase"/>
</dbReference>
<dbReference type="RefSeq" id="WP_129892781.1">
    <property type="nucleotide sequence ID" value="NZ_CP035758.1"/>
</dbReference>
<dbReference type="EMBL" id="CP035758">
    <property type="protein sequence ID" value="QBD81720.1"/>
    <property type="molecule type" value="Genomic_DNA"/>
</dbReference>
<dbReference type="Pfam" id="PF00005">
    <property type="entry name" value="ABC_tran"/>
    <property type="match status" value="1"/>
</dbReference>
<keyword evidence="3" id="KW-0547">Nucleotide-binding</keyword>
<dbReference type="Gene3D" id="3.40.50.300">
    <property type="entry name" value="P-loop containing nucleotide triphosphate hydrolases"/>
    <property type="match status" value="1"/>
</dbReference>
<evidence type="ECO:0000256" key="1">
    <source>
        <dbReference type="ARBA" id="ARBA00005417"/>
    </source>
</evidence>
<dbReference type="SMART" id="SM00382">
    <property type="entry name" value="AAA"/>
    <property type="match status" value="1"/>
</dbReference>
<evidence type="ECO:0000313" key="8">
    <source>
        <dbReference type="Proteomes" id="UP000290365"/>
    </source>
</evidence>
<comment type="similarity">
    <text evidence="1">Belongs to the ABC transporter superfamily.</text>
</comment>
<evidence type="ECO:0000259" key="6">
    <source>
        <dbReference type="PROSITE" id="PS50893"/>
    </source>
</evidence>
<dbReference type="GO" id="GO:0015807">
    <property type="term" value="P:L-amino acid transport"/>
    <property type="evidence" value="ECO:0007669"/>
    <property type="project" value="TreeGrafter"/>
</dbReference>
<proteinExistence type="inferred from homology"/>
<sequence length="235" mass="25919">MLKVDQLKVAYGQVRVLENVSLEVEEGEIVCLLGSNAAGKTTLLRTIMGLLRPQSGQLFYQQLPLNVSPFARVKRGIALVPEGRGVFTEMSVHENLLMGAYVRSQRAISSDLEHVYTLFPRLAERQRQPAATLSGGEQQMLAIGRALMARPRLLLLDEPSLGLAPAIVEKIFEIIKHIHREGTTILLVEQNVGLALSVGQRGYVLRKGQIVLSGSTEALLQDDSIRLAYLGRRKT</sequence>
<reference evidence="7 8" key="1">
    <citation type="submission" date="2019-01" db="EMBL/GenBank/DDBJ databases">
        <title>Ktedonosporobacter rubrisoli SCAWS-G2.</title>
        <authorList>
            <person name="Huang Y."/>
            <person name="Yan B."/>
        </authorList>
    </citation>
    <scope>NUCLEOTIDE SEQUENCE [LARGE SCALE GENOMIC DNA]</scope>
    <source>
        <strain evidence="7 8">SCAWS-G2</strain>
    </source>
</reference>
<feature type="domain" description="ABC transporter" evidence="6">
    <location>
        <begin position="2"/>
        <end position="232"/>
    </location>
</feature>
<evidence type="ECO:0000313" key="7">
    <source>
        <dbReference type="EMBL" id="QBD81720.1"/>
    </source>
</evidence>
<dbReference type="InterPro" id="IPR003439">
    <property type="entry name" value="ABC_transporter-like_ATP-bd"/>
</dbReference>
<evidence type="ECO:0000256" key="3">
    <source>
        <dbReference type="ARBA" id="ARBA00022741"/>
    </source>
</evidence>
<keyword evidence="4 7" id="KW-0067">ATP-binding</keyword>
<dbReference type="GO" id="GO:0005524">
    <property type="term" value="F:ATP binding"/>
    <property type="evidence" value="ECO:0007669"/>
    <property type="project" value="UniProtKB-KW"/>
</dbReference>
<dbReference type="InterPro" id="IPR017871">
    <property type="entry name" value="ABC_transporter-like_CS"/>
</dbReference>
<dbReference type="GO" id="GO:0016887">
    <property type="term" value="F:ATP hydrolysis activity"/>
    <property type="evidence" value="ECO:0007669"/>
    <property type="project" value="InterPro"/>
</dbReference>
<dbReference type="PANTHER" id="PTHR43820:SF4">
    <property type="entry name" value="HIGH-AFFINITY BRANCHED-CHAIN AMINO ACID TRANSPORT ATP-BINDING PROTEIN LIVF"/>
    <property type="match status" value="1"/>
</dbReference>
<dbReference type="OrthoDB" id="9776369at2"/>
<keyword evidence="8" id="KW-1185">Reference proteome</keyword>
<dbReference type="PANTHER" id="PTHR43820">
    <property type="entry name" value="HIGH-AFFINITY BRANCHED-CHAIN AMINO ACID TRANSPORT ATP-BINDING PROTEIN LIVF"/>
    <property type="match status" value="1"/>
</dbReference>
<dbReference type="PROSITE" id="PS50893">
    <property type="entry name" value="ABC_TRANSPORTER_2"/>
    <property type="match status" value="1"/>
</dbReference>
<dbReference type="GO" id="GO:0015658">
    <property type="term" value="F:branched-chain amino acid transmembrane transporter activity"/>
    <property type="evidence" value="ECO:0007669"/>
    <property type="project" value="TreeGrafter"/>
</dbReference>
<keyword evidence="2" id="KW-0813">Transport</keyword>
<organism evidence="7 8">
    <name type="scientific">Ktedonosporobacter rubrisoli</name>
    <dbReference type="NCBI Taxonomy" id="2509675"/>
    <lineage>
        <taxon>Bacteria</taxon>
        <taxon>Bacillati</taxon>
        <taxon>Chloroflexota</taxon>
        <taxon>Ktedonobacteria</taxon>
        <taxon>Ktedonobacterales</taxon>
        <taxon>Ktedonosporobacteraceae</taxon>
        <taxon>Ktedonosporobacter</taxon>
    </lineage>
</organism>
<accession>A0A4P6K202</accession>
<dbReference type="KEGG" id="kbs:EPA93_39420"/>
<dbReference type="PROSITE" id="PS00211">
    <property type="entry name" value="ABC_TRANSPORTER_1"/>
    <property type="match status" value="1"/>
</dbReference>
<protein>
    <submittedName>
        <fullName evidence="7">ABC transporter ATP-binding protein</fullName>
    </submittedName>
</protein>
<evidence type="ECO:0000256" key="5">
    <source>
        <dbReference type="ARBA" id="ARBA00022970"/>
    </source>
</evidence>
<dbReference type="InterPro" id="IPR052156">
    <property type="entry name" value="BCAA_Transport_ATP-bd_LivF"/>
</dbReference>
<keyword evidence="5" id="KW-0029">Amino-acid transport</keyword>
<dbReference type="CDD" id="cd03224">
    <property type="entry name" value="ABC_TM1139_LivF_branched"/>
    <property type="match status" value="1"/>
</dbReference>
<gene>
    <name evidence="7" type="ORF">EPA93_39420</name>
</gene>
<evidence type="ECO:0000256" key="2">
    <source>
        <dbReference type="ARBA" id="ARBA00022448"/>
    </source>
</evidence>
<name>A0A4P6K202_KTERU</name>
<evidence type="ECO:0000256" key="4">
    <source>
        <dbReference type="ARBA" id="ARBA00022840"/>
    </source>
</evidence>
<dbReference type="SUPFAM" id="SSF52540">
    <property type="entry name" value="P-loop containing nucleoside triphosphate hydrolases"/>
    <property type="match status" value="1"/>
</dbReference>
<dbReference type="InterPro" id="IPR003593">
    <property type="entry name" value="AAA+_ATPase"/>
</dbReference>